<comment type="caution">
    <text evidence="6">The sequence shown here is derived from an EMBL/GenBank/DDBJ whole genome shotgun (WGS) entry which is preliminary data.</text>
</comment>
<keyword evidence="2 4" id="KW-0378">Hydrolase</keyword>
<dbReference type="Pfam" id="PF01183">
    <property type="entry name" value="Glyco_hydro_25"/>
    <property type="match status" value="1"/>
</dbReference>
<feature type="domain" description="LysM" evidence="5">
    <location>
        <begin position="271"/>
        <end position="315"/>
    </location>
</feature>
<dbReference type="InterPro" id="IPR018077">
    <property type="entry name" value="Glyco_hydro_fam25_subgr"/>
</dbReference>
<dbReference type="GO" id="GO:0016998">
    <property type="term" value="P:cell wall macromolecule catabolic process"/>
    <property type="evidence" value="ECO:0007669"/>
    <property type="project" value="InterPro"/>
</dbReference>
<dbReference type="SUPFAM" id="SSF51445">
    <property type="entry name" value="(Trans)glycosidases"/>
    <property type="match status" value="1"/>
</dbReference>
<evidence type="ECO:0000256" key="4">
    <source>
        <dbReference type="RuleBase" id="RU361176"/>
    </source>
</evidence>
<dbReference type="PANTHER" id="PTHR34135:SF2">
    <property type="entry name" value="LYSOZYME"/>
    <property type="match status" value="1"/>
</dbReference>
<comment type="similarity">
    <text evidence="1 4">Belongs to the glycosyl hydrolase 25 family.</text>
</comment>
<name>A0A8J3CJ03_9PSEU</name>
<dbReference type="CDD" id="cd00599">
    <property type="entry name" value="GH25_muramidase"/>
    <property type="match status" value="1"/>
</dbReference>
<dbReference type="Proteomes" id="UP000637578">
    <property type="component" value="Unassembled WGS sequence"/>
</dbReference>
<comment type="catalytic activity">
    <reaction evidence="4">
        <text>Hydrolysis of (1-&gt;4)-beta-linkages between N-acetylmuramic acid and N-acetyl-D-glucosamine residues in a peptidoglycan and between N-acetyl-D-glucosamine residues in chitodextrins.</text>
        <dbReference type="EC" id="3.2.1.17"/>
    </reaction>
</comment>
<keyword evidence="3 4" id="KW-0326">Glycosidase</keyword>
<evidence type="ECO:0000256" key="3">
    <source>
        <dbReference type="ARBA" id="ARBA00023295"/>
    </source>
</evidence>
<dbReference type="InterPro" id="IPR002053">
    <property type="entry name" value="Glyco_hydro_25"/>
</dbReference>
<evidence type="ECO:0000313" key="6">
    <source>
        <dbReference type="EMBL" id="GGM84332.1"/>
    </source>
</evidence>
<dbReference type="GO" id="GO:0009253">
    <property type="term" value="P:peptidoglycan catabolic process"/>
    <property type="evidence" value="ECO:0007669"/>
    <property type="project" value="InterPro"/>
</dbReference>
<proteinExistence type="inferred from homology"/>
<sequence>MHPGVDVSNHQGPIDWGRVRAAGYIWSYIKLSEGVKYVDSFADVNLSGARGAGLRVGAYHFCRPDKNGPGADAEHFATELAARGAAGADWLPPCLDVEVGRAGLPGWIAECIAEVRRLTGRTEIMIYSSSSWFYSSLGPDRWLDNGTFLWVAHWGRSIGDPGYRGDHVVAHQYTNNGRVPGISGPVDLNVAFTDLSTLSSDLGPSSPGPVEHRPGFVSHRVLPGESLSAIGERYGVPWREIWHANRALIGDNPNLVRPGWILVIPKVGRKRAHIVQAGETLSEIAAKYGTTADVLRDLNGLANLHLIHPGQQILLP</sequence>
<feature type="domain" description="LysM" evidence="5">
    <location>
        <begin position="217"/>
        <end position="264"/>
    </location>
</feature>
<accession>A0A8J3CJ03</accession>
<dbReference type="SMART" id="SM00257">
    <property type="entry name" value="LysM"/>
    <property type="match status" value="2"/>
</dbReference>
<dbReference type="PROSITE" id="PS00953">
    <property type="entry name" value="GLYCOSYL_HYDROL_F25_1"/>
    <property type="match status" value="1"/>
</dbReference>
<gene>
    <name evidence="6" type="ORF">GCM10012275_63750</name>
</gene>
<dbReference type="PROSITE" id="PS51904">
    <property type="entry name" value="GLYCOSYL_HYDROL_F25_2"/>
    <property type="match status" value="1"/>
</dbReference>
<dbReference type="InterPro" id="IPR017853">
    <property type="entry name" value="GH"/>
</dbReference>
<keyword evidence="7" id="KW-1185">Reference proteome</keyword>
<dbReference type="GO" id="GO:0003796">
    <property type="term" value="F:lysozyme activity"/>
    <property type="evidence" value="ECO:0007669"/>
    <property type="project" value="UniProtKB-EC"/>
</dbReference>
<dbReference type="PANTHER" id="PTHR34135">
    <property type="entry name" value="LYSOZYME"/>
    <property type="match status" value="1"/>
</dbReference>
<dbReference type="EMBL" id="BMMK01000070">
    <property type="protein sequence ID" value="GGM84332.1"/>
    <property type="molecule type" value="Genomic_DNA"/>
</dbReference>
<protein>
    <recommendedName>
        <fullName evidence="4">Lysozyme</fullName>
        <ecNumber evidence="4">3.2.1.17</ecNumber>
    </recommendedName>
</protein>
<dbReference type="GO" id="GO:0016052">
    <property type="term" value="P:carbohydrate catabolic process"/>
    <property type="evidence" value="ECO:0007669"/>
    <property type="project" value="TreeGrafter"/>
</dbReference>
<dbReference type="PROSITE" id="PS51782">
    <property type="entry name" value="LYSM"/>
    <property type="match status" value="2"/>
</dbReference>
<evidence type="ECO:0000256" key="1">
    <source>
        <dbReference type="ARBA" id="ARBA00010646"/>
    </source>
</evidence>
<dbReference type="Pfam" id="PF01476">
    <property type="entry name" value="LysM"/>
    <property type="match status" value="2"/>
</dbReference>
<dbReference type="InterPro" id="IPR008270">
    <property type="entry name" value="Glyco_hydro_25_AS"/>
</dbReference>
<reference evidence="6" key="2">
    <citation type="submission" date="2020-09" db="EMBL/GenBank/DDBJ databases">
        <authorList>
            <person name="Sun Q."/>
            <person name="Zhou Y."/>
        </authorList>
    </citation>
    <scope>NUCLEOTIDE SEQUENCE</scope>
    <source>
        <strain evidence="6">CGMCC 4.5737</strain>
    </source>
</reference>
<dbReference type="InterPro" id="IPR018392">
    <property type="entry name" value="LysM"/>
</dbReference>
<dbReference type="CDD" id="cd00118">
    <property type="entry name" value="LysM"/>
    <property type="match status" value="2"/>
</dbReference>
<dbReference type="InterPro" id="IPR036779">
    <property type="entry name" value="LysM_dom_sf"/>
</dbReference>
<dbReference type="AlphaFoldDB" id="A0A8J3CJ03"/>
<dbReference type="Gene3D" id="3.20.20.80">
    <property type="entry name" value="Glycosidases"/>
    <property type="match status" value="1"/>
</dbReference>
<dbReference type="SMART" id="SM00641">
    <property type="entry name" value="Glyco_25"/>
    <property type="match status" value="1"/>
</dbReference>
<evidence type="ECO:0000259" key="5">
    <source>
        <dbReference type="PROSITE" id="PS51782"/>
    </source>
</evidence>
<dbReference type="SUPFAM" id="SSF54106">
    <property type="entry name" value="LysM domain"/>
    <property type="match status" value="2"/>
</dbReference>
<evidence type="ECO:0000313" key="7">
    <source>
        <dbReference type="Proteomes" id="UP000637578"/>
    </source>
</evidence>
<organism evidence="6 7">
    <name type="scientific">Longimycelium tulufanense</name>
    <dbReference type="NCBI Taxonomy" id="907463"/>
    <lineage>
        <taxon>Bacteria</taxon>
        <taxon>Bacillati</taxon>
        <taxon>Actinomycetota</taxon>
        <taxon>Actinomycetes</taxon>
        <taxon>Pseudonocardiales</taxon>
        <taxon>Pseudonocardiaceae</taxon>
        <taxon>Longimycelium</taxon>
    </lineage>
</organism>
<reference evidence="6" key="1">
    <citation type="journal article" date="2014" name="Int. J. Syst. Evol. Microbiol.">
        <title>Complete genome sequence of Corynebacterium casei LMG S-19264T (=DSM 44701T), isolated from a smear-ripened cheese.</title>
        <authorList>
            <consortium name="US DOE Joint Genome Institute (JGI-PGF)"/>
            <person name="Walter F."/>
            <person name="Albersmeier A."/>
            <person name="Kalinowski J."/>
            <person name="Ruckert C."/>
        </authorList>
    </citation>
    <scope>NUCLEOTIDE SEQUENCE</scope>
    <source>
        <strain evidence="6">CGMCC 4.5737</strain>
    </source>
</reference>
<dbReference type="EC" id="3.2.1.17" evidence="4"/>
<dbReference type="Gene3D" id="3.10.350.10">
    <property type="entry name" value="LysM domain"/>
    <property type="match status" value="2"/>
</dbReference>
<evidence type="ECO:0000256" key="2">
    <source>
        <dbReference type="ARBA" id="ARBA00022801"/>
    </source>
</evidence>